<evidence type="ECO:0000256" key="3">
    <source>
        <dbReference type="SAM" id="Phobius"/>
    </source>
</evidence>
<reference evidence="4 5" key="1">
    <citation type="submission" date="2015-06" db="EMBL/GenBank/DDBJ databases">
        <title>Talaromyces atroroseus IBT 11181 draft genome.</title>
        <authorList>
            <person name="Rasmussen K.B."/>
            <person name="Rasmussen S."/>
            <person name="Petersen B."/>
            <person name="Sicheritz-Ponten T."/>
            <person name="Mortensen U.H."/>
            <person name="Thrane U."/>
        </authorList>
    </citation>
    <scope>NUCLEOTIDE SEQUENCE [LARGE SCALE GENOMIC DNA]</scope>
    <source>
        <strain evidence="4 5">IBT 11181</strain>
    </source>
</reference>
<dbReference type="Gene3D" id="3.40.50.10320">
    <property type="entry name" value="LmbE-like"/>
    <property type="match status" value="1"/>
</dbReference>
<name>A0A1Q5QBB1_TALAT</name>
<dbReference type="STRING" id="1441469.A0A1Q5QBB1"/>
<dbReference type="PANTHER" id="PTHR12993">
    <property type="entry name" value="N-ACETYLGLUCOSAMINYL-PHOSPHATIDYLINOSITOL DE-N-ACETYLASE-RELATED"/>
    <property type="match status" value="1"/>
</dbReference>
<organism evidence="4 5">
    <name type="scientific">Talaromyces atroroseus</name>
    <dbReference type="NCBI Taxonomy" id="1441469"/>
    <lineage>
        <taxon>Eukaryota</taxon>
        <taxon>Fungi</taxon>
        <taxon>Dikarya</taxon>
        <taxon>Ascomycota</taxon>
        <taxon>Pezizomycotina</taxon>
        <taxon>Eurotiomycetes</taxon>
        <taxon>Eurotiomycetidae</taxon>
        <taxon>Eurotiales</taxon>
        <taxon>Trichocomaceae</taxon>
        <taxon>Talaromyces</taxon>
        <taxon>Talaromyces sect. Trachyspermi</taxon>
    </lineage>
</organism>
<dbReference type="UniPathway" id="UPA00196"/>
<evidence type="ECO:0000256" key="1">
    <source>
        <dbReference type="ARBA" id="ARBA00006066"/>
    </source>
</evidence>
<keyword evidence="3" id="KW-0812">Transmembrane</keyword>
<keyword evidence="5" id="KW-1185">Reference proteome</keyword>
<dbReference type="AlphaFoldDB" id="A0A1Q5QBB1"/>
<dbReference type="PANTHER" id="PTHR12993:SF11">
    <property type="entry name" value="N-ACETYLGLUCOSAMINYL-PHOSPHATIDYLINOSITOL DE-N-ACETYLASE"/>
    <property type="match status" value="1"/>
</dbReference>
<dbReference type="InterPro" id="IPR003737">
    <property type="entry name" value="GlcNAc_PI_deacetylase-related"/>
</dbReference>
<dbReference type="GO" id="GO:0006506">
    <property type="term" value="P:GPI anchor biosynthetic process"/>
    <property type="evidence" value="ECO:0007669"/>
    <property type="project" value="UniProtKB-UniPathway"/>
</dbReference>
<evidence type="ECO:0000313" key="4">
    <source>
        <dbReference type="EMBL" id="OKL63206.1"/>
    </source>
</evidence>
<dbReference type="RefSeq" id="XP_020123327.1">
    <property type="nucleotide sequence ID" value="XM_020261079.1"/>
</dbReference>
<dbReference type="SUPFAM" id="SSF102588">
    <property type="entry name" value="LmbE-like"/>
    <property type="match status" value="1"/>
</dbReference>
<dbReference type="GeneID" id="31001173"/>
<proteinExistence type="inferred from homology"/>
<protein>
    <recommendedName>
        <fullName evidence="2">N-acetylglucosaminylphosphatidylinositol deacetylase</fullName>
        <ecNumber evidence="2">3.5.1.89</ecNumber>
    </recommendedName>
</protein>
<dbReference type="GO" id="GO:0005783">
    <property type="term" value="C:endoplasmic reticulum"/>
    <property type="evidence" value="ECO:0007669"/>
    <property type="project" value="TreeGrafter"/>
</dbReference>
<sequence>MAKSRILAAATHITRRAARRRYSVVSTILVVFLLLPIFLYFLLGKVIANDPRLVPHAIRHAQNVLLITAHPDDGALYFGPSMLQGWGRKHVNLYMLVLSSSGGKSDGRAETRRAETKASCAELGVVDKKCLILENKGLQGDSPKPWDEQIVERVLERHVKKWDIDLIITFDEYGGVSGAGANHDQQHRSVNKGVQRFIKNKHRQVGKDEEHKPTAYALQTTFVLRKYLSLADLVPTSFPFTLRILEALLTSVHETPAEPTSGGKLAPPKNGDVYGDRALIVTDWGRHTRAQAALGEHASRYTWDRVLYSVLSRYMWFNDLRRM</sequence>
<evidence type="ECO:0000313" key="5">
    <source>
        <dbReference type="Proteomes" id="UP000214365"/>
    </source>
</evidence>
<dbReference type="GO" id="GO:0016020">
    <property type="term" value="C:membrane"/>
    <property type="evidence" value="ECO:0007669"/>
    <property type="project" value="GOC"/>
</dbReference>
<dbReference type="EC" id="3.5.1.89" evidence="2"/>
<keyword evidence="3" id="KW-1133">Transmembrane helix</keyword>
<dbReference type="Proteomes" id="UP000214365">
    <property type="component" value="Unassembled WGS sequence"/>
</dbReference>
<dbReference type="OrthoDB" id="440160at2759"/>
<dbReference type="EMBL" id="LFMY01000002">
    <property type="protein sequence ID" value="OKL63206.1"/>
    <property type="molecule type" value="Genomic_DNA"/>
</dbReference>
<dbReference type="InterPro" id="IPR024078">
    <property type="entry name" value="LmbE-like_dom_sf"/>
</dbReference>
<dbReference type="GO" id="GO:0000225">
    <property type="term" value="F:N-acetylglucosaminylphosphatidylinositol deacetylase activity"/>
    <property type="evidence" value="ECO:0007669"/>
    <property type="project" value="UniProtKB-EC"/>
</dbReference>
<accession>A0A1Q5QBB1</accession>
<feature type="transmembrane region" description="Helical" evidence="3">
    <location>
        <begin position="21"/>
        <end position="43"/>
    </location>
</feature>
<gene>
    <name evidence="4" type="ORF">UA08_01418</name>
</gene>
<evidence type="ECO:0000256" key="2">
    <source>
        <dbReference type="ARBA" id="ARBA00012176"/>
    </source>
</evidence>
<dbReference type="Pfam" id="PF02585">
    <property type="entry name" value="PIG-L"/>
    <property type="match status" value="1"/>
</dbReference>
<comment type="similarity">
    <text evidence="1">Belongs to the PIGL family.</text>
</comment>
<comment type="caution">
    <text evidence="4">The sequence shown here is derived from an EMBL/GenBank/DDBJ whole genome shotgun (WGS) entry which is preliminary data.</text>
</comment>
<keyword evidence="3" id="KW-0472">Membrane</keyword>